<proteinExistence type="predicted"/>
<feature type="non-terminal residue" evidence="1">
    <location>
        <position position="96"/>
    </location>
</feature>
<dbReference type="EMBL" id="CAJVQC010015790">
    <property type="protein sequence ID" value="CAG8670427.1"/>
    <property type="molecule type" value="Genomic_DNA"/>
</dbReference>
<organism evidence="1 2">
    <name type="scientific">Racocetra persica</name>
    <dbReference type="NCBI Taxonomy" id="160502"/>
    <lineage>
        <taxon>Eukaryota</taxon>
        <taxon>Fungi</taxon>
        <taxon>Fungi incertae sedis</taxon>
        <taxon>Mucoromycota</taxon>
        <taxon>Glomeromycotina</taxon>
        <taxon>Glomeromycetes</taxon>
        <taxon>Diversisporales</taxon>
        <taxon>Gigasporaceae</taxon>
        <taxon>Racocetra</taxon>
    </lineage>
</organism>
<accession>A0ACA9NVN0</accession>
<reference evidence="1" key="1">
    <citation type="submission" date="2021-06" db="EMBL/GenBank/DDBJ databases">
        <authorList>
            <person name="Kallberg Y."/>
            <person name="Tangrot J."/>
            <person name="Rosling A."/>
        </authorList>
    </citation>
    <scope>NUCLEOTIDE SEQUENCE</scope>
    <source>
        <strain evidence="1">MA461A</strain>
    </source>
</reference>
<feature type="non-terminal residue" evidence="1">
    <location>
        <position position="1"/>
    </location>
</feature>
<gene>
    <name evidence="1" type="ORF">RPERSI_LOCUS8652</name>
</gene>
<comment type="caution">
    <text evidence="1">The sequence shown here is derived from an EMBL/GenBank/DDBJ whole genome shotgun (WGS) entry which is preliminary data.</text>
</comment>
<evidence type="ECO:0000313" key="2">
    <source>
        <dbReference type="Proteomes" id="UP000789920"/>
    </source>
</evidence>
<sequence>VLSHTLKVWSLELVPISSEESHASKKIPEAVAEVEVTKYPEAEAEATKCLEAEAEVTKCSGAKTEATKCLETGTTRLLGQRHLEIREPQWRKTIDP</sequence>
<name>A0ACA9NVN0_9GLOM</name>
<protein>
    <submittedName>
        <fullName evidence="1">3215_t:CDS:1</fullName>
    </submittedName>
</protein>
<keyword evidence="2" id="KW-1185">Reference proteome</keyword>
<dbReference type="Proteomes" id="UP000789920">
    <property type="component" value="Unassembled WGS sequence"/>
</dbReference>
<evidence type="ECO:0000313" key="1">
    <source>
        <dbReference type="EMBL" id="CAG8670427.1"/>
    </source>
</evidence>